<accession>A0ACC0PMS3</accession>
<protein>
    <submittedName>
        <fullName evidence="1">Uncharacterized protein</fullName>
    </submittedName>
</protein>
<reference evidence="1" key="1">
    <citation type="submission" date="2022-02" db="EMBL/GenBank/DDBJ databases">
        <title>Plant Genome Project.</title>
        <authorList>
            <person name="Zhang R.-G."/>
        </authorList>
    </citation>
    <scope>NUCLEOTIDE SEQUENCE</scope>
    <source>
        <strain evidence="1">AT1</strain>
    </source>
</reference>
<organism evidence="1 2">
    <name type="scientific">Rhododendron molle</name>
    <name type="common">Chinese azalea</name>
    <name type="synonym">Azalea mollis</name>
    <dbReference type="NCBI Taxonomy" id="49168"/>
    <lineage>
        <taxon>Eukaryota</taxon>
        <taxon>Viridiplantae</taxon>
        <taxon>Streptophyta</taxon>
        <taxon>Embryophyta</taxon>
        <taxon>Tracheophyta</taxon>
        <taxon>Spermatophyta</taxon>
        <taxon>Magnoliopsida</taxon>
        <taxon>eudicotyledons</taxon>
        <taxon>Gunneridae</taxon>
        <taxon>Pentapetalae</taxon>
        <taxon>asterids</taxon>
        <taxon>Ericales</taxon>
        <taxon>Ericaceae</taxon>
        <taxon>Ericoideae</taxon>
        <taxon>Rhodoreae</taxon>
        <taxon>Rhododendron</taxon>
    </lineage>
</organism>
<keyword evidence="2" id="KW-1185">Reference proteome</keyword>
<evidence type="ECO:0000313" key="2">
    <source>
        <dbReference type="Proteomes" id="UP001062846"/>
    </source>
</evidence>
<gene>
    <name evidence="1" type="ORF">RHMOL_Rhmol02G0013100</name>
</gene>
<sequence length="117" mass="12956">MLGIGLYCRRTFLEDKYIGEVRTTIKELYDEATTSNGGSATWVYKVRNGLEISQGELKLSCSFGEKEIIEPTSEWKRILIGGGLILLHIAVAAAGGHLHGYEPFDNEDADKIIDYAC</sequence>
<comment type="caution">
    <text evidence="1">The sequence shown here is derived from an EMBL/GenBank/DDBJ whole genome shotgun (WGS) entry which is preliminary data.</text>
</comment>
<dbReference type="Proteomes" id="UP001062846">
    <property type="component" value="Chromosome 2"/>
</dbReference>
<name>A0ACC0PMS3_RHOML</name>
<proteinExistence type="predicted"/>
<dbReference type="EMBL" id="CM046389">
    <property type="protein sequence ID" value="KAI8566098.1"/>
    <property type="molecule type" value="Genomic_DNA"/>
</dbReference>
<evidence type="ECO:0000313" key="1">
    <source>
        <dbReference type="EMBL" id="KAI8566098.1"/>
    </source>
</evidence>